<organism evidence="1 2">
    <name type="scientific">Leuconostoc fallax</name>
    <dbReference type="NCBI Taxonomy" id="1251"/>
    <lineage>
        <taxon>Bacteria</taxon>
        <taxon>Bacillati</taxon>
        <taxon>Bacillota</taxon>
        <taxon>Bacilli</taxon>
        <taxon>Lactobacillales</taxon>
        <taxon>Lactobacillaceae</taxon>
        <taxon>Leuconostoc</taxon>
    </lineage>
</organism>
<gene>
    <name evidence="1" type="ORF">C5L23_001085</name>
</gene>
<evidence type="ECO:0000313" key="1">
    <source>
        <dbReference type="EMBL" id="TDG69623.1"/>
    </source>
</evidence>
<accession>A0A4R5NAR8</accession>
<sequence length="99" mass="11792">MVDNLNPEDLRSMIRRDRRYQRAESLLKGTWASLDFQEPFESSRIQMMDINFAKRLVHADAVRQVIYRFDTFSDTQAFIQKFGSHLSHDVIKQLKEPFL</sequence>
<dbReference type="AlphaFoldDB" id="A0A4R5NAR8"/>
<proteinExistence type="predicted"/>
<dbReference type="Proteomes" id="UP000295681">
    <property type="component" value="Unassembled WGS sequence"/>
</dbReference>
<dbReference type="RefSeq" id="WP_010008786.1">
    <property type="nucleotide sequence ID" value="NZ_JAGYGP010000001.1"/>
</dbReference>
<keyword evidence="2" id="KW-1185">Reference proteome</keyword>
<reference evidence="1 2" key="1">
    <citation type="journal article" date="2019" name="Appl. Microbiol. Biotechnol.">
        <title>Uncovering carbohydrate metabolism through a genotype-phenotype association study of 56 lactic acid bacteria genomes.</title>
        <authorList>
            <person name="Buron-Moles G."/>
            <person name="Chailyan A."/>
            <person name="Dolejs I."/>
            <person name="Forster J."/>
            <person name="Miks M.H."/>
        </authorList>
    </citation>
    <scope>NUCLEOTIDE SEQUENCE [LARGE SCALE GENOMIC DNA]</scope>
    <source>
        <strain evidence="1 2">ATCC 700006</strain>
    </source>
</reference>
<dbReference type="EMBL" id="PUFI01000005">
    <property type="protein sequence ID" value="TDG69623.1"/>
    <property type="molecule type" value="Genomic_DNA"/>
</dbReference>
<evidence type="ECO:0000313" key="2">
    <source>
        <dbReference type="Proteomes" id="UP000295681"/>
    </source>
</evidence>
<comment type="caution">
    <text evidence="1">The sequence shown here is derived from an EMBL/GenBank/DDBJ whole genome shotgun (WGS) entry which is preliminary data.</text>
</comment>
<name>A0A4R5NAR8_9LACO</name>
<protein>
    <submittedName>
        <fullName evidence="1">Uncharacterized protein</fullName>
    </submittedName>
</protein>
<dbReference type="STRING" id="907931.GCA_000165675_00286"/>